<feature type="transmembrane region" description="Helical" evidence="1">
    <location>
        <begin position="118"/>
        <end position="139"/>
    </location>
</feature>
<gene>
    <name evidence="3" type="ORF">J2782_003938</name>
</gene>
<dbReference type="Pfam" id="PF07331">
    <property type="entry name" value="TctB"/>
    <property type="match status" value="1"/>
</dbReference>
<proteinExistence type="predicted"/>
<feature type="transmembrane region" description="Helical" evidence="1">
    <location>
        <begin position="41"/>
        <end position="59"/>
    </location>
</feature>
<accession>A0ABU1ME96</accession>
<evidence type="ECO:0000256" key="1">
    <source>
        <dbReference type="SAM" id="Phobius"/>
    </source>
</evidence>
<dbReference type="RefSeq" id="WP_310015540.1">
    <property type="nucleotide sequence ID" value="NZ_JAVDQT010000009.1"/>
</dbReference>
<evidence type="ECO:0000313" key="3">
    <source>
        <dbReference type="EMBL" id="MDR6434187.1"/>
    </source>
</evidence>
<reference evidence="3 4" key="1">
    <citation type="submission" date="2023-07" db="EMBL/GenBank/DDBJ databases">
        <title>Sorghum-associated microbial communities from plants grown in Nebraska, USA.</title>
        <authorList>
            <person name="Schachtman D."/>
        </authorList>
    </citation>
    <scope>NUCLEOTIDE SEQUENCE [LARGE SCALE GENOMIC DNA]</scope>
    <source>
        <strain evidence="3 4">DS1730</strain>
    </source>
</reference>
<evidence type="ECO:0000259" key="2">
    <source>
        <dbReference type="Pfam" id="PF07331"/>
    </source>
</evidence>
<feature type="transmembrane region" description="Helical" evidence="1">
    <location>
        <begin position="7"/>
        <end position="29"/>
    </location>
</feature>
<comment type="caution">
    <text evidence="3">The sequence shown here is derived from an EMBL/GenBank/DDBJ whole genome shotgun (WGS) entry which is preliminary data.</text>
</comment>
<protein>
    <recommendedName>
        <fullName evidence="2">DUF1468 domain-containing protein</fullName>
    </recommendedName>
</protein>
<name>A0ABU1ME96_9HYPH</name>
<evidence type="ECO:0000313" key="4">
    <source>
        <dbReference type="Proteomes" id="UP001184614"/>
    </source>
</evidence>
<dbReference type="InterPro" id="IPR009936">
    <property type="entry name" value="DUF1468"/>
</dbReference>
<dbReference type="Proteomes" id="UP001184614">
    <property type="component" value="Unassembled WGS sequence"/>
</dbReference>
<keyword evidence="1" id="KW-0812">Transmembrane</keyword>
<feature type="domain" description="DUF1468" evidence="2">
    <location>
        <begin position="11"/>
        <end position="147"/>
    </location>
</feature>
<organism evidence="3 4">
    <name type="scientific">Brucella pseudogrignonensis</name>
    <dbReference type="NCBI Taxonomy" id="419475"/>
    <lineage>
        <taxon>Bacteria</taxon>
        <taxon>Pseudomonadati</taxon>
        <taxon>Pseudomonadota</taxon>
        <taxon>Alphaproteobacteria</taxon>
        <taxon>Hyphomicrobiales</taxon>
        <taxon>Brucellaceae</taxon>
        <taxon>Brucella/Ochrobactrum group</taxon>
        <taxon>Brucella</taxon>
    </lineage>
</organism>
<dbReference type="EMBL" id="JAVDQT010000009">
    <property type="protein sequence ID" value="MDR6434187.1"/>
    <property type="molecule type" value="Genomic_DNA"/>
</dbReference>
<sequence>MFQTRNLDIAMSTVFLLFGVFVTLEGYGYGYSDHGAPGAGFFPIWIGAGILVFSAINLLNSIRRTNIGDIIERAEVGRVLACSAAISIFVFLSGLIGMIASGFLLMLAVSWIFGHRSLGYFIRYVAVAIVITAALYTIFGKLLGVPLL</sequence>
<feature type="transmembrane region" description="Helical" evidence="1">
    <location>
        <begin position="79"/>
        <end position="112"/>
    </location>
</feature>
<keyword evidence="4" id="KW-1185">Reference proteome</keyword>
<keyword evidence="1" id="KW-1133">Transmembrane helix</keyword>
<keyword evidence="1" id="KW-0472">Membrane</keyword>